<dbReference type="KEGG" id="psoj:PHYSODRAFT_525717"/>
<reference evidence="1 2" key="1">
    <citation type="journal article" date="2006" name="Science">
        <title>Phytophthora genome sequences uncover evolutionary origins and mechanisms of pathogenesis.</title>
        <authorList>
            <person name="Tyler B.M."/>
            <person name="Tripathy S."/>
            <person name="Zhang X."/>
            <person name="Dehal P."/>
            <person name="Jiang R.H."/>
            <person name="Aerts A."/>
            <person name="Arredondo F.D."/>
            <person name="Baxter L."/>
            <person name="Bensasson D."/>
            <person name="Beynon J.L."/>
            <person name="Chapman J."/>
            <person name="Damasceno C.M."/>
            <person name="Dorrance A.E."/>
            <person name="Dou D."/>
            <person name="Dickerman A.W."/>
            <person name="Dubchak I.L."/>
            <person name="Garbelotto M."/>
            <person name="Gijzen M."/>
            <person name="Gordon S.G."/>
            <person name="Govers F."/>
            <person name="Grunwald N.J."/>
            <person name="Huang W."/>
            <person name="Ivors K.L."/>
            <person name="Jones R.W."/>
            <person name="Kamoun S."/>
            <person name="Krampis K."/>
            <person name="Lamour K.H."/>
            <person name="Lee M.K."/>
            <person name="McDonald W.H."/>
            <person name="Medina M."/>
            <person name="Meijer H.J."/>
            <person name="Nordberg E.K."/>
            <person name="Maclean D.J."/>
            <person name="Ospina-Giraldo M.D."/>
            <person name="Morris P.F."/>
            <person name="Phuntumart V."/>
            <person name="Putnam N.H."/>
            <person name="Rash S."/>
            <person name="Rose J.K."/>
            <person name="Sakihama Y."/>
            <person name="Salamov A.A."/>
            <person name="Savidor A."/>
            <person name="Scheuring C.F."/>
            <person name="Smith B.M."/>
            <person name="Sobral B.W."/>
            <person name="Terry A."/>
            <person name="Torto-Alalibo T.A."/>
            <person name="Win J."/>
            <person name="Xu Z."/>
            <person name="Zhang H."/>
            <person name="Grigoriev I.V."/>
            <person name="Rokhsar D.S."/>
            <person name="Boore J.L."/>
        </authorList>
    </citation>
    <scope>NUCLEOTIDE SEQUENCE [LARGE SCALE GENOMIC DNA]</scope>
    <source>
        <strain evidence="1 2">P6497</strain>
    </source>
</reference>
<dbReference type="RefSeq" id="XP_009535529.1">
    <property type="nucleotide sequence ID" value="XM_009537234.1"/>
</dbReference>
<proteinExistence type="predicted"/>
<dbReference type="EMBL" id="JH159160">
    <property type="protein sequence ID" value="EGZ08896.1"/>
    <property type="molecule type" value="Genomic_DNA"/>
</dbReference>
<evidence type="ECO:0000313" key="2">
    <source>
        <dbReference type="Proteomes" id="UP000002640"/>
    </source>
</evidence>
<sequence>ILSFVPMDLKTCYQKADTNFLSRSETIFVGMPCNFQMLSMKSRATPSAFTFLIESTPRSVRGRSVMKSMEMDLQRSSGILSGSSNPGGFVNRGFVKYVRSAPGWPPQLVS</sequence>
<protein>
    <submittedName>
        <fullName evidence="1">Uncharacterized protein</fullName>
    </submittedName>
</protein>
<dbReference type="AlphaFoldDB" id="G5A6E1"/>
<keyword evidence="2" id="KW-1185">Reference proteome</keyword>
<dbReference type="Proteomes" id="UP000002640">
    <property type="component" value="Unassembled WGS sequence"/>
</dbReference>
<name>G5A6E1_PHYSP</name>
<feature type="non-terminal residue" evidence="1">
    <location>
        <position position="1"/>
    </location>
</feature>
<organism evidence="1 2">
    <name type="scientific">Phytophthora sojae (strain P6497)</name>
    <name type="common">Soybean stem and root rot agent</name>
    <name type="synonym">Phytophthora megasperma f. sp. glycines</name>
    <dbReference type="NCBI Taxonomy" id="1094619"/>
    <lineage>
        <taxon>Eukaryota</taxon>
        <taxon>Sar</taxon>
        <taxon>Stramenopiles</taxon>
        <taxon>Oomycota</taxon>
        <taxon>Peronosporomycetes</taxon>
        <taxon>Peronosporales</taxon>
        <taxon>Peronosporaceae</taxon>
        <taxon>Phytophthora</taxon>
    </lineage>
</organism>
<dbReference type="GeneID" id="20660908"/>
<dbReference type="InParanoid" id="G5A6E1"/>
<evidence type="ECO:0000313" key="1">
    <source>
        <dbReference type="EMBL" id="EGZ08896.1"/>
    </source>
</evidence>
<gene>
    <name evidence="1" type="ORF">PHYSODRAFT_525717</name>
</gene>
<accession>G5A6E1</accession>